<dbReference type="GeneID" id="300174998"/>
<name>A0A5P1M7F8_9CAUD</name>
<dbReference type="RefSeq" id="YP_013604950.1">
    <property type="nucleotide sequence ID" value="NC_133255.1"/>
</dbReference>
<evidence type="ECO:0000313" key="1">
    <source>
        <dbReference type="EMBL" id="QDJ99964.1"/>
    </source>
</evidence>
<reference evidence="1 2" key="1">
    <citation type="journal article" date="2019" name="Front. Microbiol.">
        <title>Natural Occurrence of Escherichia coli-Infecting Bacteriophages in Clinical Samples.</title>
        <authorList>
            <person name="Pacifico C."/>
            <person name="Hilbert M."/>
            <person name="Sofka D."/>
            <person name="Dinhopl N."/>
            <person name="Pap I.-J."/>
            <person name="Aspoeck C."/>
            <person name="Carrico J.A."/>
            <person name="Hilbert F."/>
        </authorList>
    </citation>
    <scope>NUCLEOTIDE SEQUENCE [LARGE SCALE GENOMIC DNA]</scope>
</reference>
<sequence length="82" mass="9553">MDILLSYEHEDFSIKLVNTDTFGIYLKEEIRHVFFANQQDLRTIIELISKIPKEAILHHCYLAGLIKQLGLVCVDVIPRNKK</sequence>
<protein>
    <submittedName>
        <fullName evidence="1">Uncharacterized protein</fullName>
    </submittedName>
</protein>
<proteinExistence type="predicted"/>
<keyword evidence="2" id="KW-1185">Reference proteome</keyword>
<organism evidence="1 2">
    <name type="scientific">Escherichia phage vB_EcoS-26175I</name>
    <dbReference type="NCBI Taxonomy" id="2576478"/>
    <lineage>
        <taxon>Viruses</taxon>
        <taxon>Duplodnaviria</taxon>
        <taxon>Heunggongvirae</taxon>
        <taxon>Uroviricota</taxon>
        <taxon>Caudoviricetes</taxon>
        <taxon>Demerecviridae</taxon>
        <taxon>Markadamsvirinae</taxon>
        <taxon>Epseptimavirus</taxon>
        <taxon>Epseptimavirus ev26175I</taxon>
    </lineage>
</organism>
<dbReference type="Proteomes" id="UP000336257">
    <property type="component" value="Segment"/>
</dbReference>
<dbReference type="EMBL" id="MK907267">
    <property type="protein sequence ID" value="QDJ99964.1"/>
    <property type="molecule type" value="Genomic_DNA"/>
</dbReference>
<accession>A0A5P1M7F8</accession>
<gene>
    <name evidence="1" type="ORF">HEDJPLGI_00043</name>
</gene>
<evidence type="ECO:0000313" key="2">
    <source>
        <dbReference type="Proteomes" id="UP000336257"/>
    </source>
</evidence>